<dbReference type="PANTHER" id="PTHR30582:SF2">
    <property type="entry name" value="L,D-TRANSPEPTIDASE YCIB-RELATED"/>
    <property type="match status" value="1"/>
</dbReference>
<dbReference type="GO" id="GO:0018104">
    <property type="term" value="P:peptidoglycan-protein cross-linking"/>
    <property type="evidence" value="ECO:0007669"/>
    <property type="project" value="TreeGrafter"/>
</dbReference>
<dbReference type="Gene3D" id="2.40.440.10">
    <property type="entry name" value="L,D-transpeptidase catalytic domain-like"/>
    <property type="match status" value="1"/>
</dbReference>
<dbReference type="Proteomes" id="UP000577707">
    <property type="component" value="Unassembled WGS sequence"/>
</dbReference>
<keyword evidence="3 6" id="KW-0133">Cell shape</keyword>
<dbReference type="InterPro" id="IPR005490">
    <property type="entry name" value="LD_TPept_cat_dom"/>
</dbReference>
<dbReference type="AlphaFoldDB" id="A0A7W5A3G0"/>
<comment type="caution">
    <text evidence="9">The sequence shown here is derived from an EMBL/GenBank/DDBJ whole genome shotgun (WGS) entry which is preliminary data.</text>
</comment>
<evidence type="ECO:0000313" key="10">
    <source>
        <dbReference type="Proteomes" id="UP000577707"/>
    </source>
</evidence>
<protein>
    <recommendedName>
        <fullName evidence="8">L,D-TPase catalytic domain-containing protein</fullName>
    </recommendedName>
</protein>
<keyword evidence="10" id="KW-1185">Reference proteome</keyword>
<dbReference type="Pfam" id="PF03734">
    <property type="entry name" value="YkuD"/>
    <property type="match status" value="1"/>
</dbReference>
<dbReference type="SUPFAM" id="SSF141523">
    <property type="entry name" value="L,D-transpeptidase catalytic domain-like"/>
    <property type="match status" value="1"/>
</dbReference>
<dbReference type="GO" id="GO:0071972">
    <property type="term" value="F:peptidoglycan L,D-transpeptidase activity"/>
    <property type="evidence" value="ECO:0007669"/>
    <property type="project" value="TreeGrafter"/>
</dbReference>
<evidence type="ECO:0000256" key="3">
    <source>
        <dbReference type="ARBA" id="ARBA00022960"/>
    </source>
</evidence>
<keyword evidence="2" id="KW-0808">Transferase</keyword>
<evidence type="ECO:0000256" key="7">
    <source>
        <dbReference type="SAM" id="MobiDB-lite"/>
    </source>
</evidence>
<dbReference type="PROSITE" id="PS52029">
    <property type="entry name" value="LD_TPASE"/>
    <property type="match status" value="1"/>
</dbReference>
<feature type="active site" description="Nucleophile" evidence="6">
    <location>
        <position position="182"/>
    </location>
</feature>
<sequence>MLVAACLLTATGLYGGLEVIAEPPADGRPSMADSSGGVKLGAGDEARTPVRPDEGQREPVTSRHVDAWVAAAEKMLPADSGSGRRAVFSISRQRVWIVSAADRPLRTYPVSGSVYDNLKPGTYRVFSRSKHARGIDDSGTMKWFVRFTRGPNAAIGFHNIPVDKGKRVQSRAQLGTPLSHGCIRQAEPDAKAMWRFARLGTKVVVTD</sequence>
<evidence type="ECO:0000256" key="4">
    <source>
        <dbReference type="ARBA" id="ARBA00022984"/>
    </source>
</evidence>
<reference evidence="9 10" key="1">
    <citation type="submission" date="2020-08" db="EMBL/GenBank/DDBJ databases">
        <title>Genomic Encyclopedia of Type Strains, Phase III (KMG-III): the genomes of soil and plant-associated and newly described type strains.</title>
        <authorList>
            <person name="Whitman W."/>
        </authorList>
    </citation>
    <scope>NUCLEOTIDE SEQUENCE [LARGE SCALE GENOMIC DNA]</scope>
    <source>
        <strain evidence="9 10">CECT 3302</strain>
    </source>
</reference>
<organism evidence="9 10">
    <name type="scientific">Nocardioides albus</name>
    <dbReference type="NCBI Taxonomy" id="1841"/>
    <lineage>
        <taxon>Bacteria</taxon>
        <taxon>Bacillati</taxon>
        <taxon>Actinomycetota</taxon>
        <taxon>Actinomycetes</taxon>
        <taxon>Propionibacteriales</taxon>
        <taxon>Nocardioidaceae</taxon>
        <taxon>Nocardioides</taxon>
    </lineage>
</organism>
<evidence type="ECO:0000259" key="8">
    <source>
        <dbReference type="PROSITE" id="PS52029"/>
    </source>
</evidence>
<dbReference type="GO" id="GO:0016740">
    <property type="term" value="F:transferase activity"/>
    <property type="evidence" value="ECO:0007669"/>
    <property type="project" value="UniProtKB-KW"/>
</dbReference>
<keyword evidence="4 6" id="KW-0573">Peptidoglycan synthesis</keyword>
<proteinExistence type="predicted"/>
<evidence type="ECO:0000256" key="5">
    <source>
        <dbReference type="ARBA" id="ARBA00023316"/>
    </source>
</evidence>
<dbReference type="GO" id="GO:0005576">
    <property type="term" value="C:extracellular region"/>
    <property type="evidence" value="ECO:0007669"/>
    <property type="project" value="TreeGrafter"/>
</dbReference>
<dbReference type="UniPathway" id="UPA00219"/>
<dbReference type="CDD" id="cd16913">
    <property type="entry name" value="YkuD_like"/>
    <property type="match status" value="1"/>
</dbReference>
<accession>A0A7W5A3G0</accession>
<evidence type="ECO:0000256" key="2">
    <source>
        <dbReference type="ARBA" id="ARBA00022679"/>
    </source>
</evidence>
<evidence type="ECO:0000313" key="9">
    <source>
        <dbReference type="EMBL" id="MBB3088700.1"/>
    </source>
</evidence>
<evidence type="ECO:0000256" key="6">
    <source>
        <dbReference type="PROSITE-ProRule" id="PRU01373"/>
    </source>
</evidence>
<feature type="domain" description="L,D-TPase catalytic" evidence="8">
    <location>
        <begin position="84"/>
        <end position="206"/>
    </location>
</feature>
<dbReference type="InterPro" id="IPR038063">
    <property type="entry name" value="Transpep_catalytic_dom"/>
</dbReference>
<gene>
    <name evidence="9" type="ORF">FHS12_001641</name>
</gene>
<dbReference type="InterPro" id="IPR050979">
    <property type="entry name" value="LD-transpeptidase"/>
</dbReference>
<feature type="compositionally biased region" description="Basic and acidic residues" evidence="7">
    <location>
        <begin position="42"/>
        <end position="62"/>
    </location>
</feature>
<feature type="active site" description="Proton donor/acceptor" evidence="6">
    <location>
        <position position="158"/>
    </location>
</feature>
<name>A0A7W5A3G0_9ACTN</name>
<keyword evidence="5 6" id="KW-0961">Cell wall biogenesis/degradation</keyword>
<dbReference type="GO" id="GO:0071555">
    <property type="term" value="P:cell wall organization"/>
    <property type="evidence" value="ECO:0007669"/>
    <property type="project" value="UniProtKB-UniRule"/>
</dbReference>
<comment type="pathway">
    <text evidence="1 6">Cell wall biogenesis; peptidoglycan biosynthesis.</text>
</comment>
<evidence type="ECO:0000256" key="1">
    <source>
        <dbReference type="ARBA" id="ARBA00004752"/>
    </source>
</evidence>
<dbReference type="GO" id="GO:0008360">
    <property type="term" value="P:regulation of cell shape"/>
    <property type="evidence" value="ECO:0007669"/>
    <property type="project" value="UniProtKB-UniRule"/>
</dbReference>
<dbReference type="EMBL" id="JACHXG010000003">
    <property type="protein sequence ID" value="MBB3088700.1"/>
    <property type="molecule type" value="Genomic_DNA"/>
</dbReference>
<dbReference type="PANTHER" id="PTHR30582">
    <property type="entry name" value="L,D-TRANSPEPTIDASE"/>
    <property type="match status" value="1"/>
</dbReference>
<dbReference type="RefSeq" id="WP_183544028.1">
    <property type="nucleotide sequence ID" value="NZ_BMQT01000003.1"/>
</dbReference>
<feature type="region of interest" description="Disordered" evidence="7">
    <location>
        <begin position="24"/>
        <end position="62"/>
    </location>
</feature>